<dbReference type="InterPro" id="IPR023902">
    <property type="entry name" value="Sporulation_SdpA"/>
</dbReference>
<name>A0A7G6YHA7_9MICO</name>
<reference evidence="3" key="1">
    <citation type="submission" date="2019-09" db="EMBL/GenBank/DDBJ databases">
        <title>Antimicrobial potential of Antarctic Bacteria.</title>
        <authorList>
            <person name="Benaud N."/>
            <person name="Edwards R.J."/>
            <person name="Ferrari B.C."/>
        </authorList>
    </citation>
    <scope>NUCLEOTIDE SEQUENCE [LARGE SCALE GENOMIC DNA]</scope>
    <source>
        <strain evidence="3">INR9</strain>
    </source>
</reference>
<gene>
    <name evidence="2" type="ORF">F1C12_21230</name>
</gene>
<dbReference type="EMBL" id="CP043641">
    <property type="protein sequence ID" value="QNE37872.1"/>
    <property type="molecule type" value="Genomic_DNA"/>
</dbReference>
<sequence>MIRSAQPGSQRLWGSNLGLPRVADSEGAKSLDRALWSFAGALSALLVWIGTSVFFTLPDNVLSSPDPRYRAVRAAFATVSPQAWGFFTNPPQSEELGIYRSPSLESLLQTPQNRIENLFGLSRAQRAQGPEISILADEAKSWQNCGLKQTRSECLRAASELKPQHVDVQIRHRTVCGSVVIAKEKYTPFEYREFALPDHTIDSYARLDVRCH</sequence>
<dbReference type="Pfam" id="PF17418">
    <property type="entry name" value="SdpA"/>
    <property type="match status" value="1"/>
</dbReference>
<feature type="transmembrane region" description="Helical" evidence="1">
    <location>
        <begin position="35"/>
        <end position="57"/>
    </location>
</feature>
<evidence type="ECO:0000313" key="2">
    <source>
        <dbReference type="EMBL" id="QNE37872.1"/>
    </source>
</evidence>
<dbReference type="KEGG" id="lse:F1C12_21230"/>
<keyword evidence="1" id="KW-0812">Transmembrane</keyword>
<protein>
    <submittedName>
        <fullName evidence="2">SdpA family antimicrobial peptide system protein</fullName>
    </submittedName>
</protein>
<evidence type="ECO:0000313" key="3">
    <source>
        <dbReference type="Proteomes" id="UP000515511"/>
    </source>
</evidence>
<evidence type="ECO:0000256" key="1">
    <source>
        <dbReference type="SAM" id="Phobius"/>
    </source>
</evidence>
<dbReference type="Proteomes" id="UP000515511">
    <property type="component" value="Chromosome"/>
</dbReference>
<accession>A0A7G6YHA7</accession>
<keyword evidence="1" id="KW-0472">Membrane</keyword>
<dbReference type="AlphaFoldDB" id="A0A7G6YHA7"/>
<proteinExistence type="predicted"/>
<keyword evidence="1" id="KW-1133">Transmembrane helix</keyword>
<dbReference type="NCBIfam" id="TIGR04034">
    <property type="entry name" value="export_SdpA"/>
    <property type="match status" value="1"/>
</dbReference>
<organism evidence="2 3">
    <name type="scientific">Leifsonia shinshuensis</name>
    <dbReference type="NCBI Taxonomy" id="150026"/>
    <lineage>
        <taxon>Bacteria</taxon>
        <taxon>Bacillati</taxon>
        <taxon>Actinomycetota</taxon>
        <taxon>Actinomycetes</taxon>
        <taxon>Micrococcales</taxon>
        <taxon>Microbacteriaceae</taxon>
        <taxon>Leifsonia</taxon>
    </lineage>
</organism>